<dbReference type="GO" id="GO:0016779">
    <property type="term" value="F:nucleotidyltransferase activity"/>
    <property type="evidence" value="ECO:0007669"/>
    <property type="project" value="UniProtKB-KW"/>
</dbReference>
<reference evidence="3" key="1">
    <citation type="submission" date="2016-10" db="EMBL/GenBank/DDBJ databases">
        <authorList>
            <person name="Varghese N."/>
            <person name="Submissions S."/>
        </authorList>
    </citation>
    <scope>NUCLEOTIDE SEQUENCE [LARGE SCALE GENOMIC DNA]</scope>
    <source>
        <strain evidence="3">DSM 19891</strain>
    </source>
</reference>
<dbReference type="EMBL" id="FOYX01000003">
    <property type="protein sequence ID" value="SFR85909.1"/>
    <property type="molecule type" value="Genomic_DNA"/>
</dbReference>
<feature type="domain" description="MobA-like NTP transferase" evidence="1">
    <location>
        <begin position="9"/>
        <end position="172"/>
    </location>
</feature>
<dbReference type="AlphaFoldDB" id="A0A1I6K3W3"/>
<evidence type="ECO:0000313" key="3">
    <source>
        <dbReference type="Proteomes" id="UP000199462"/>
    </source>
</evidence>
<dbReference type="STRING" id="440514.SAMN04488010_3451"/>
<keyword evidence="2" id="KW-0808">Transferase</keyword>
<keyword evidence="3" id="KW-1185">Reference proteome</keyword>
<organism evidence="2 3">
    <name type="scientific">Maribacter stanieri</name>
    <dbReference type="NCBI Taxonomy" id="440514"/>
    <lineage>
        <taxon>Bacteria</taxon>
        <taxon>Pseudomonadati</taxon>
        <taxon>Bacteroidota</taxon>
        <taxon>Flavobacteriia</taxon>
        <taxon>Flavobacteriales</taxon>
        <taxon>Flavobacteriaceae</taxon>
        <taxon>Maribacter</taxon>
    </lineage>
</organism>
<evidence type="ECO:0000259" key="1">
    <source>
        <dbReference type="Pfam" id="PF12804"/>
    </source>
</evidence>
<dbReference type="Pfam" id="PF12804">
    <property type="entry name" value="NTP_transf_3"/>
    <property type="match status" value="1"/>
</dbReference>
<dbReference type="Gene3D" id="3.90.550.10">
    <property type="entry name" value="Spore Coat Polysaccharide Biosynthesis Protein SpsA, Chain A"/>
    <property type="match status" value="1"/>
</dbReference>
<accession>A0A1I6K3W3</accession>
<evidence type="ECO:0000313" key="2">
    <source>
        <dbReference type="EMBL" id="SFR85909.1"/>
    </source>
</evidence>
<dbReference type="Proteomes" id="UP000199462">
    <property type="component" value="Unassembled WGS sequence"/>
</dbReference>
<name>A0A1I6K3W3_9FLAO</name>
<dbReference type="InterPro" id="IPR025877">
    <property type="entry name" value="MobA-like_NTP_Trfase"/>
</dbReference>
<dbReference type="InterPro" id="IPR029044">
    <property type="entry name" value="Nucleotide-diphossugar_trans"/>
</dbReference>
<proteinExistence type="predicted"/>
<sequence>MKKEPHIAVLIMAAGASKRMDGIKQLMPWKDSNFLLETIKTVQKTNLSSIHVVLGANAEIIAAQCVFQDINIITNPNWDNGLGNSIAYGVKVILKEKNTLDGILICLVDQPLLTPKYLQSIVEVFKMHPTKIIATNYGNKAGVPALFPKLLFQKLCELEGDYGAKDILNNQQHAIIQLEAGNQIRDIDTKEEYNQLLNQTKNEHTH</sequence>
<dbReference type="PANTHER" id="PTHR43777:SF1">
    <property type="entry name" value="MOLYBDENUM COFACTOR CYTIDYLYLTRANSFERASE"/>
    <property type="match status" value="1"/>
</dbReference>
<gene>
    <name evidence="2" type="ORF">SAMN04488010_3451</name>
</gene>
<keyword evidence="2" id="KW-0548">Nucleotidyltransferase</keyword>
<dbReference type="RefSeq" id="WP_143099099.1">
    <property type="nucleotide sequence ID" value="NZ_FOYX01000003.1"/>
</dbReference>
<dbReference type="CDD" id="cd04182">
    <property type="entry name" value="GT_2_like_f"/>
    <property type="match status" value="1"/>
</dbReference>
<dbReference type="PANTHER" id="PTHR43777">
    <property type="entry name" value="MOLYBDENUM COFACTOR CYTIDYLYLTRANSFERASE"/>
    <property type="match status" value="1"/>
</dbReference>
<protein>
    <submittedName>
        <fullName evidence="2">Molybdenum cofactor cytidylyltransferase</fullName>
    </submittedName>
</protein>
<dbReference type="SUPFAM" id="SSF53448">
    <property type="entry name" value="Nucleotide-diphospho-sugar transferases"/>
    <property type="match status" value="1"/>
</dbReference>